<evidence type="ECO:0000256" key="4">
    <source>
        <dbReference type="SAM" id="Coils"/>
    </source>
</evidence>
<reference evidence="6" key="1">
    <citation type="submission" date="2019-07" db="EMBL/GenBank/DDBJ databases">
        <authorList>
            <person name="Dittberner H."/>
        </authorList>
    </citation>
    <scope>NUCLEOTIDE SEQUENCE [LARGE SCALE GENOMIC DNA]</scope>
</reference>
<dbReference type="SUPFAM" id="SSF52540">
    <property type="entry name" value="P-loop containing nucleoside triphosphate hydrolases"/>
    <property type="match status" value="1"/>
</dbReference>
<proteinExistence type="inferred from homology"/>
<protein>
    <recommendedName>
        <fullName evidence="5">AIG1-type G domain-containing protein</fullName>
    </recommendedName>
</protein>
<feature type="coiled-coil region" evidence="4">
    <location>
        <begin position="243"/>
        <end position="306"/>
    </location>
</feature>
<comment type="caution">
    <text evidence="6">The sequence shown here is derived from an EMBL/GenBank/DDBJ whole genome shotgun (WGS) entry which is preliminary data.</text>
</comment>
<evidence type="ECO:0000256" key="3">
    <source>
        <dbReference type="ARBA" id="ARBA00023134"/>
    </source>
</evidence>
<keyword evidence="4" id="KW-0175">Coiled coil</keyword>
<dbReference type="AlphaFoldDB" id="A0A565CDJ9"/>
<comment type="similarity">
    <text evidence="1">Belongs to the TRAFAC class TrmE-Era-EngA-EngB-Septin-like GTPase superfamily. AIG1/Toc34/Toc159-like paraseptin GTPase family. IAN subfamily.</text>
</comment>
<keyword evidence="7" id="KW-1185">Reference proteome</keyword>
<dbReference type="CDD" id="cd01852">
    <property type="entry name" value="AIG1"/>
    <property type="match status" value="1"/>
</dbReference>
<evidence type="ECO:0000256" key="2">
    <source>
        <dbReference type="ARBA" id="ARBA00022741"/>
    </source>
</evidence>
<dbReference type="InterPro" id="IPR027417">
    <property type="entry name" value="P-loop_NTPase"/>
</dbReference>
<evidence type="ECO:0000313" key="6">
    <source>
        <dbReference type="EMBL" id="VVB11679.1"/>
    </source>
</evidence>
<keyword evidence="3" id="KW-0342">GTP-binding</keyword>
<gene>
    <name evidence="6" type="ORF">ANE_LOCUS22123</name>
</gene>
<accession>A0A565CDJ9</accession>
<dbReference type="GO" id="GO:0005525">
    <property type="term" value="F:GTP binding"/>
    <property type="evidence" value="ECO:0007669"/>
    <property type="project" value="UniProtKB-KW"/>
</dbReference>
<name>A0A565CDJ9_9BRAS</name>
<evidence type="ECO:0000259" key="5">
    <source>
        <dbReference type="PROSITE" id="PS51720"/>
    </source>
</evidence>
<feature type="domain" description="AIG1-type G" evidence="5">
    <location>
        <begin position="11"/>
        <end position="219"/>
    </location>
</feature>
<keyword evidence="2" id="KW-0547">Nucleotide-binding</keyword>
<dbReference type="OrthoDB" id="8954335at2759"/>
<dbReference type="FunFam" id="3.40.50.300:FF:000840">
    <property type="entry name" value="Immune-associated nucleotide-binding protein 9"/>
    <property type="match status" value="1"/>
</dbReference>
<dbReference type="PANTHER" id="PTHR10903:SF146">
    <property type="entry name" value="AIG1-LIKE PROTEIN_ 48352-49494-RELATED"/>
    <property type="match status" value="1"/>
</dbReference>
<dbReference type="Pfam" id="PF04548">
    <property type="entry name" value="AIG1"/>
    <property type="match status" value="1"/>
</dbReference>
<organism evidence="6 7">
    <name type="scientific">Arabis nemorensis</name>
    <dbReference type="NCBI Taxonomy" id="586526"/>
    <lineage>
        <taxon>Eukaryota</taxon>
        <taxon>Viridiplantae</taxon>
        <taxon>Streptophyta</taxon>
        <taxon>Embryophyta</taxon>
        <taxon>Tracheophyta</taxon>
        <taxon>Spermatophyta</taxon>
        <taxon>Magnoliopsida</taxon>
        <taxon>eudicotyledons</taxon>
        <taxon>Gunneridae</taxon>
        <taxon>Pentapetalae</taxon>
        <taxon>rosids</taxon>
        <taxon>malvids</taxon>
        <taxon>Brassicales</taxon>
        <taxon>Brassicaceae</taxon>
        <taxon>Arabideae</taxon>
        <taxon>Arabis</taxon>
    </lineage>
</organism>
<dbReference type="PANTHER" id="PTHR10903">
    <property type="entry name" value="GTPASE, IMAP FAMILY MEMBER-RELATED"/>
    <property type="match status" value="1"/>
</dbReference>
<dbReference type="Proteomes" id="UP000489600">
    <property type="component" value="Unassembled WGS sequence"/>
</dbReference>
<dbReference type="EMBL" id="CABITT030000007">
    <property type="protein sequence ID" value="VVB11679.1"/>
    <property type="molecule type" value="Genomic_DNA"/>
</dbReference>
<dbReference type="InterPro" id="IPR045058">
    <property type="entry name" value="GIMA/IAN/Toc"/>
</dbReference>
<dbReference type="Gene3D" id="3.40.50.300">
    <property type="entry name" value="P-loop containing nucleotide triphosphate hydrolases"/>
    <property type="match status" value="1"/>
</dbReference>
<sequence>MRSWRIPSAPKLVRNIVLVGRTGNGKSATGNSIIGSDVFRSEPKATGVTKTCLAIEIERPDGSIMNVIDTPGLFDLSESAEYISKEIIKCLTLAEEGLHAVVLVLSVRTRITQEEENTLGTLQALFGSEILDYLIVLFTGGDVLEERNQTLDDYFRQGCPEFLETVLSMCGGRKVLFNNKNANASTKVSQVQQFLAHVSSIEERNYGKPFTNNMHREIKEETKRVRAQRKAVDTTKLGEAELAEMQQQLLMSHERRMSEMERMVANKLRETSAEHERMVQMLNDNLERAQRDNESLRDEQKKEQRRRMMMQVGLAVPGVVGPLLMCSIL</sequence>
<evidence type="ECO:0000256" key="1">
    <source>
        <dbReference type="ARBA" id="ARBA00008535"/>
    </source>
</evidence>
<dbReference type="PROSITE" id="PS51720">
    <property type="entry name" value="G_AIG1"/>
    <property type="match status" value="1"/>
</dbReference>
<dbReference type="InterPro" id="IPR006703">
    <property type="entry name" value="G_AIG1"/>
</dbReference>
<evidence type="ECO:0000313" key="7">
    <source>
        <dbReference type="Proteomes" id="UP000489600"/>
    </source>
</evidence>